<evidence type="ECO:0000256" key="3">
    <source>
        <dbReference type="RuleBase" id="RU000363"/>
    </source>
</evidence>
<gene>
    <name evidence="5" type="ORF">JOE68_003008</name>
</gene>
<dbReference type="EMBL" id="JAFBCL010000001">
    <property type="protein sequence ID" value="MBM7812143.1"/>
    <property type="molecule type" value="Genomic_DNA"/>
</dbReference>
<dbReference type="SUPFAM" id="SSF51735">
    <property type="entry name" value="NAD(P)-binding Rossmann-fold domains"/>
    <property type="match status" value="1"/>
</dbReference>
<dbReference type="Proteomes" id="UP001195724">
    <property type="component" value="Unassembled WGS sequence"/>
</dbReference>
<accession>A0ABS2S7E1</accession>
<sequence>MAIIPAAATLFVALRADDDPIGVREGVLVRLAGRTVLITGASQGIGAATALELARRGAVVLLVARSGEALGALVERSSRSGGRSVALPADLSDVDGVRALAARVLAEHGPPDVLVNNAGAGRWLFLDDTPTDELVAMTALPFTAALHLTRELLPAMRARGTGRVVNVNSPASRLPWPGATGYTASRYALRGLTAALRLDLRGTGVGVSEVVPGKVSSRYFANNPGAEERIPRIARLIPTVAPERVAREIAHVVEHDRDERVFPWQLKVFEVAGRLFPGLTGRLTWRTGVHR</sequence>
<dbReference type="InterPro" id="IPR057326">
    <property type="entry name" value="KR_dom"/>
</dbReference>
<comment type="caution">
    <text evidence="5">The sequence shown here is derived from an EMBL/GenBank/DDBJ whole genome shotgun (WGS) entry which is preliminary data.</text>
</comment>
<dbReference type="Gene3D" id="3.40.50.720">
    <property type="entry name" value="NAD(P)-binding Rossmann-like Domain"/>
    <property type="match status" value="1"/>
</dbReference>
<evidence type="ECO:0000313" key="5">
    <source>
        <dbReference type="EMBL" id="MBM7812143.1"/>
    </source>
</evidence>
<dbReference type="PANTHER" id="PTHR44196">
    <property type="entry name" value="DEHYDROGENASE/REDUCTASE SDR FAMILY MEMBER 7B"/>
    <property type="match status" value="1"/>
</dbReference>
<organism evidence="5 6">
    <name type="scientific">Saccharothrix algeriensis</name>
    <dbReference type="NCBI Taxonomy" id="173560"/>
    <lineage>
        <taxon>Bacteria</taxon>
        <taxon>Bacillati</taxon>
        <taxon>Actinomycetota</taxon>
        <taxon>Actinomycetes</taxon>
        <taxon>Pseudonocardiales</taxon>
        <taxon>Pseudonocardiaceae</taxon>
        <taxon>Saccharothrix</taxon>
    </lineage>
</organism>
<dbReference type="PANTHER" id="PTHR44196:SF1">
    <property type="entry name" value="DEHYDROGENASE_REDUCTASE SDR FAMILY MEMBER 7B"/>
    <property type="match status" value="1"/>
</dbReference>
<keyword evidence="6" id="KW-1185">Reference proteome</keyword>
<dbReference type="PRINTS" id="PR00081">
    <property type="entry name" value="GDHRDH"/>
</dbReference>
<protein>
    <submittedName>
        <fullName evidence="5">Short-subunit dehydrogenase</fullName>
    </submittedName>
</protein>
<dbReference type="InterPro" id="IPR036291">
    <property type="entry name" value="NAD(P)-bd_dom_sf"/>
</dbReference>
<dbReference type="SMART" id="SM00822">
    <property type="entry name" value="PKS_KR"/>
    <property type="match status" value="1"/>
</dbReference>
<evidence type="ECO:0000256" key="2">
    <source>
        <dbReference type="ARBA" id="ARBA00023002"/>
    </source>
</evidence>
<feature type="domain" description="Ketoreductase" evidence="4">
    <location>
        <begin position="34"/>
        <end position="214"/>
    </location>
</feature>
<comment type="similarity">
    <text evidence="1 3">Belongs to the short-chain dehydrogenases/reductases (SDR) family.</text>
</comment>
<evidence type="ECO:0000313" key="6">
    <source>
        <dbReference type="Proteomes" id="UP001195724"/>
    </source>
</evidence>
<evidence type="ECO:0000259" key="4">
    <source>
        <dbReference type="SMART" id="SM00822"/>
    </source>
</evidence>
<keyword evidence="2" id="KW-0560">Oxidoreductase</keyword>
<dbReference type="PRINTS" id="PR00080">
    <property type="entry name" value="SDRFAMILY"/>
</dbReference>
<name>A0ABS2S7E1_9PSEU</name>
<dbReference type="CDD" id="cd05233">
    <property type="entry name" value="SDR_c"/>
    <property type="match status" value="1"/>
</dbReference>
<evidence type="ECO:0000256" key="1">
    <source>
        <dbReference type="ARBA" id="ARBA00006484"/>
    </source>
</evidence>
<dbReference type="InterPro" id="IPR002347">
    <property type="entry name" value="SDR_fam"/>
</dbReference>
<reference evidence="5 6" key="1">
    <citation type="submission" date="2021-01" db="EMBL/GenBank/DDBJ databases">
        <title>Sequencing the genomes of 1000 actinobacteria strains.</title>
        <authorList>
            <person name="Klenk H.-P."/>
        </authorList>
    </citation>
    <scope>NUCLEOTIDE SEQUENCE [LARGE SCALE GENOMIC DNA]</scope>
    <source>
        <strain evidence="5 6">DSM 44581</strain>
    </source>
</reference>
<dbReference type="RefSeq" id="WP_239562248.1">
    <property type="nucleotide sequence ID" value="NZ_JAFBCL010000001.1"/>
</dbReference>
<dbReference type="Pfam" id="PF00106">
    <property type="entry name" value="adh_short"/>
    <property type="match status" value="1"/>
</dbReference>
<proteinExistence type="inferred from homology"/>